<organism evidence="1 2">
    <name type="scientific">Sungkyunkwania multivorans</name>
    <dbReference type="NCBI Taxonomy" id="1173618"/>
    <lineage>
        <taxon>Bacteria</taxon>
        <taxon>Pseudomonadati</taxon>
        <taxon>Bacteroidota</taxon>
        <taxon>Flavobacteriia</taxon>
        <taxon>Flavobacteriales</taxon>
        <taxon>Flavobacteriaceae</taxon>
        <taxon>Sungkyunkwania</taxon>
    </lineage>
</organism>
<keyword evidence="2" id="KW-1185">Reference proteome</keyword>
<protein>
    <submittedName>
        <fullName evidence="1">Uncharacterized protein</fullName>
    </submittedName>
</protein>
<name>A0ABW3D124_9FLAO</name>
<comment type="caution">
    <text evidence="1">The sequence shown here is derived from an EMBL/GenBank/DDBJ whole genome shotgun (WGS) entry which is preliminary data.</text>
</comment>
<reference evidence="2" key="1">
    <citation type="journal article" date="2019" name="Int. J. Syst. Evol. Microbiol.">
        <title>The Global Catalogue of Microorganisms (GCM) 10K type strain sequencing project: providing services to taxonomists for standard genome sequencing and annotation.</title>
        <authorList>
            <consortium name="The Broad Institute Genomics Platform"/>
            <consortium name="The Broad Institute Genome Sequencing Center for Infectious Disease"/>
            <person name="Wu L."/>
            <person name="Ma J."/>
        </authorList>
    </citation>
    <scope>NUCLEOTIDE SEQUENCE [LARGE SCALE GENOMIC DNA]</scope>
    <source>
        <strain evidence="2">CCUG 62952</strain>
    </source>
</reference>
<evidence type="ECO:0000313" key="2">
    <source>
        <dbReference type="Proteomes" id="UP001596978"/>
    </source>
</evidence>
<evidence type="ECO:0000313" key="1">
    <source>
        <dbReference type="EMBL" id="MFD0862819.1"/>
    </source>
</evidence>
<dbReference type="EMBL" id="JBHTJH010000010">
    <property type="protein sequence ID" value="MFD0862819.1"/>
    <property type="molecule type" value="Genomic_DNA"/>
</dbReference>
<accession>A0ABW3D124</accession>
<sequence length="123" mass="13913">MVGDSFVIQNIPIARPLLQLKSLPCSTWPFLFLPKLLKNGRGFFCHPKHPDRETAAAIEKSAMLHMAFFISSKTSKGVVGDSFAMQNIPIARPLLQLKSLPCFACSFLFLPKLLKLRFEFFQK</sequence>
<dbReference type="RefSeq" id="WP_386408305.1">
    <property type="nucleotide sequence ID" value="NZ_JBHTJH010000010.1"/>
</dbReference>
<gene>
    <name evidence="1" type="ORF">ACFQ1M_11445</name>
</gene>
<dbReference type="Proteomes" id="UP001596978">
    <property type="component" value="Unassembled WGS sequence"/>
</dbReference>
<proteinExistence type="predicted"/>